<feature type="transmembrane region" description="Helical" evidence="2">
    <location>
        <begin position="118"/>
        <end position="139"/>
    </location>
</feature>
<proteinExistence type="predicted"/>
<name>A0AAU8J774_9CYAN</name>
<gene>
    <name evidence="3" type="ORF">ABWT76_003177</name>
</gene>
<feature type="region of interest" description="Disordered" evidence="1">
    <location>
        <begin position="491"/>
        <end position="512"/>
    </location>
</feature>
<dbReference type="RefSeq" id="WP_054464443.1">
    <property type="nucleotide sequence ID" value="NZ_CP159837.1"/>
</dbReference>
<keyword evidence="2" id="KW-0472">Membrane</keyword>
<dbReference type="EMBL" id="CP159837">
    <property type="protein sequence ID" value="XCM34570.1"/>
    <property type="molecule type" value="Genomic_DNA"/>
</dbReference>
<feature type="transmembrane region" description="Helical" evidence="2">
    <location>
        <begin position="30"/>
        <end position="52"/>
    </location>
</feature>
<reference evidence="3" key="1">
    <citation type="submission" date="2024-07" db="EMBL/GenBank/DDBJ databases">
        <authorList>
            <person name="Kim Y.J."/>
            <person name="Jeong J.Y."/>
        </authorList>
    </citation>
    <scope>NUCLEOTIDE SEQUENCE</scope>
    <source>
        <strain evidence="3">GIHE-MW2</strain>
    </source>
</reference>
<protein>
    <recommendedName>
        <fullName evidence="4">MotA/TolQ/ExbB proton channel domain-containing protein</fullName>
    </recommendedName>
</protein>
<organism evidence="3">
    <name type="scientific">Planktothricoides raciborskii GIHE-MW2</name>
    <dbReference type="NCBI Taxonomy" id="2792601"/>
    <lineage>
        <taxon>Bacteria</taxon>
        <taxon>Bacillati</taxon>
        <taxon>Cyanobacteriota</taxon>
        <taxon>Cyanophyceae</taxon>
        <taxon>Oscillatoriophycideae</taxon>
        <taxon>Oscillatoriales</taxon>
        <taxon>Oscillatoriaceae</taxon>
        <taxon>Planktothricoides</taxon>
    </lineage>
</organism>
<evidence type="ECO:0000313" key="3">
    <source>
        <dbReference type="EMBL" id="XCM34570.1"/>
    </source>
</evidence>
<keyword evidence="2" id="KW-0812">Transmembrane</keyword>
<evidence type="ECO:0008006" key="4">
    <source>
        <dbReference type="Google" id="ProtNLM"/>
    </source>
</evidence>
<feature type="transmembrane region" description="Helical" evidence="2">
    <location>
        <begin position="174"/>
        <end position="195"/>
    </location>
</feature>
<keyword evidence="2" id="KW-1133">Transmembrane helix</keyword>
<evidence type="ECO:0000256" key="2">
    <source>
        <dbReference type="SAM" id="Phobius"/>
    </source>
</evidence>
<evidence type="ECO:0000256" key="1">
    <source>
        <dbReference type="SAM" id="MobiDB-lite"/>
    </source>
</evidence>
<sequence length="512" mass="57371">MNANIYAIAPLIIPGMIQLPSNWLVLLPSYLVVFCAVLVILTAIAILLRVIVYQNLTLIAHQVRRLIHQESLRKKPQIVEKIEYRLQQSLTNLDRLNTTALVDQVYSQQLSKNQQLDYFCRLLPNLLLAFGLLGTFLGITMNLSDLSQTINEFGSNSIDDLVQQVQRPLQGMGVAFISSLTAVSCSVMLTLVNLLRNTNVARYQLLSALEDYVDNVYIPSLGHKSPMERSVDRLEEFFQRFTHEFGISVRQAVEQSLGEKVTAIMDGNREANHLANQVYTRFLESAGAMKSGAMIFRESANIFERSQFAHKLASSMESLVTTQRELSRSAGVLNQSTQSIQMAIAALQSSNAEMVRLSEQINLSTKQSSEVLGMTQANQYSLGDVVNQLQQASHIFHSVIRTLDLLQKRLDNRSDRLINVHAELSKLIEVVQDYTEDVTVNLQAIGDRLVVAINENSTFATSQKQEVTTKIYQLGSDLNMVKSHLGELVKNLENHPQTDDSESTRISYPPEA</sequence>
<accession>A0AAU8J774</accession>
<dbReference type="AlphaFoldDB" id="A0AAU8J774"/>